<protein>
    <submittedName>
        <fullName evidence="1">Trehalose operon repressor</fullName>
    </submittedName>
</protein>
<accession>A0AC61MSX4</accession>
<keyword evidence="2" id="KW-1185">Reference proteome</keyword>
<gene>
    <name evidence="1" type="primary">treR</name>
    <name evidence="1" type="ORF">JFY71_03925</name>
</gene>
<evidence type="ECO:0000313" key="2">
    <source>
        <dbReference type="Proteomes" id="UP000595814"/>
    </source>
</evidence>
<evidence type="ECO:0000313" key="1">
    <source>
        <dbReference type="EMBL" id="QQK08697.1"/>
    </source>
</evidence>
<dbReference type="EMBL" id="CP066744">
    <property type="protein sequence ID" value="QQK08697.1"/>
    <property type="molecule type" value="Genomic_DNA"/>
</dbReference>
<proteinExistence type="predicted"/>
<organism evidence="1 2">
    <name type="scientific">Miniphocaeibacter halophilus</name>
    <dbReference type="NCBI Taxonomy" id="2931922"/>
    <lineage>
        <taxon>Bacteria</taxon>
        <taxon>Bacillati</taxon>
        <taxon>Bacillota</taxon>
        <taxon>Tissierellia</taxon>
        <taxon>Tissierellales</taxon>
        <taxon>Peptoniphilaceae</taxon>
        <taxon>Miniphocaeibacter</taxon>
    </lineage>
</organism>
<sequence>MTPKYKKIIDSFIKDYDNNNILPGDTLPSENELMKEWNCSRDTVRKAMTVLAERKYIQKSQGQKSTVLNRKEYEFPVSRITSFQELVKKRNLNASTEVVKFEIVNKSHYIYNLFNVPKSEKILEIIRIREIDNEKIILDKDFFLEKYIGNLNKEIAGGSIYEYLENELGLKIDFAKKTITVEKPTKEDLKYLDLKKDTLIANIESFTYLEDNILFQITYSRHRSDKFKFFDFAQR</sequence>
<dbReference type="Proteomes" id="UP000595814">
    <property type="component" value="Chromosome"/>
</dbReference>
<name>A0AC61MSX4_9FIRM</name>
<reference evidence="1 2" key="1">
    <citation type="journal article" date="2022" name="Int. J. Syst. Evol. Microbiol.">
        <title>Miniphocaeibacter halophilus sp. nov., an ammonium-tolerant acetate-producing bacterium isolated from a biogas system.</title>
        <authorList>
            <person name="Schnurer A."/>
            <person name="Singh A."/>
            <person name="Bi S."/>
            <person name="Qiao W."/>
            <person name="Westerholm M."/>
        </authorList>
    </citation>
    <scope>NUCLEOTIDE SEQUENCE [LARGE SCALE GENOMIC DNA]</scope>
    <source>
        <strain evidence="1 2">AMB_01</strain>
    </source>
</reference>